<proteinExistence type="predicted"/>
<name>A0A2P5CR36_TREOI</name>
<evidence type="ECO:0000313" key="3">
    <source>
        <dbReference type="Proteomes" id="UP000237000"/>
    </source>
</evidence>
<evidence type="ECO:0000313" key="2">
    <source>
        <dbReference type="EMBL" id="PON63517.1"/>
    </source>
</evidence>
<gene>
    <name evidence="2" type="ORF">TorRG33x02_275980</name>
</gene>
<keyword evidence="3" id="KW-1185">Reference proteome</keyword>
<sequence>MVQDRETYQSSELRSVDILAPREARPPTIPTGPSASDEVLLEVKSMTQVLKNLLSNTAFEENQLLGKCNQYGSNVELLERMGRKNFLTALVGHEARIGEKIMCKYKTSVQTRDLIIHEPWEEMMTPIIPEKSTCLYFTPMHAMRDDNRFSVLSQLGDSNSGIFGNWAPIHLATLVTNNAQNDNIGLSRWEQVGGDEKSCIRVQFEPIRAHFKWVTAGKYLKRLEPKQKEAFVKGRIQSWRNFMSERKAPRGREKGVLTKNEVEVDRSNQYPSPSYLKVYSRT</sequence>
<dbReference type="EMBL" id="JXTC01000336">
    <property type="protein sequence ID" value="PON63517.1"/>
    <property type="molecule type" value="Genomic_DNA"/>
</dbReference>
<dbReference type="OrthoDB" id="10451048at2759"/>
<comment type="caution">
    <text evidence="2">The sequence shown here is derived from an EMBL/GenBank/DDBJ whole genome shotgun (WGS) entry which is preliminary data.</text>
</comment>
<accession>A0A2P5CR36</accession>
<dbReference type="AlphaFoldDB" id="A0A2P5CR36"/>
<evidence type="ECO:0000256" key="1">
    <source>
        <dbReference type="SAM" id="MobiDB-lite"/>
    </source>
</evidence>
<organism evidence="2 3">
    <name type="scientific">Trema orientale</name>
    <name type="common">Charcoal tree</name>
    <name type="synonym">Celtis orientalis</name>
    <dbReference type="NCBI Taxonomy" id="63057"/>
    <lineage>
        <taxon>Eukaryota</taxon>
        <taxon>Viridiplantae</taxon>
        <taxon>Streptophyta</taxon>
        <taxon>Embryophyta</taxon>
        <taxon>Tracheophyta</taxon>
        <taxon>Spermatophyta</taxon>
        <taxon>Magnoliopsida</taxon>
        <taxon>eudicotyledons</taxon>
        <taxon>Gunneridae</taxon>
        <taxon>Pentapetalae</taxon>
        <taxon>rosids</taxon>
        <taxon>fabids</taxon>
        <taxon>Rosales</taxon>
        <taxon>Cannabaceae</taxon>
        <taxon>Trema</taxon>
    </lineage>
</organism>
<reference evidence="3" key="1">
    <citation type="submission" date="2016-06" db="EMBL/GenBank/DDBJ databases">
        <title>Parallel loss of symbiosis genes in relatives of nitrogen-fixing non-legume Parasponia.</title>
        <authorList>
            <person name="Van Velzen R."/>
            <person name="Holmer R."/>
            <person name="Bu F."/>
            <person name="Rutten L."/>
            <person name="Van Zeijl A."/>
            <person name="Liu W."/>
            <person name="Santuari L."/>
            <person name="Cao Q."/>
            <person name="Sharma T."/>
            <person name="Shen D."/>
            <person name="Roswanjaya Y."/>
            <person name="Wardhani T."/>
            <person name="Kalhor M.S."/>
            <person name="Jansen J."/>
            <person name="Van den Hoogen J."/>
            <person name="Gungor B."/>
            <person name="Hartog M."/>
            <person name="Hontelez J."/>
            <person name="Verver J."/>
            <person name="Yang W.-C."/>
            <person name="Schijlen E."/>
            <person name="Repin R."/>
            <person name="Schilthuizen M."/>
            <person name="Schranz E."/>
            <person name="Heidstra R."/>
            <person name="Miyata K."/>
            <person name="Fedorova E."/>
            <person name="Kohlen W."/>
            <person name="Bisseling T."/>
            <person name="Smit S."/>
            <person name="Geurts R."/>
        </authorList>
    </citation>
    <scope>NUCLEOTIDE SEQUENCE [LARGE SCALE GENOMIC DNA]</scope>
    <source>
        <strain evidence="3">cv. RG33-2</strain>
    </source>
</reference>
<feature type="region of interest" description="Disordered" evidence="1">
    <location>
        <begin position="1"/>
        <end position="35"/>
    </location>
</feature>
<dbReference type="Proteomes" id="UP000237000">
    <property type="component" value="Unassembled WGS sequence"/>
</dbReference>
<dbReference type="InParanoid" id="A0A2P5CR36"/>
<protein>
    <submittedName>
        <fullName evidence="2">Uncharacterized protein</fullName>
    </submittedName>
</protein>